<sequence>MQLTTIFRLVFKLAFFLATVIASAQEISGTWKGELKIQGMELPLAFNISETDGTYTTTMDSPMQNAFGIPTNGTTFKDNELIILQTQSGIEYTATFTDETFKGIFKQGGQEYPLDLIKGEKNVKKDKPQEPKKPYPYVSEEVTFKNATAGNIKFAGTLTLPKDVKNPPVVILITGSGAQNRDQELLGHKTFLVLSDHLTRQGIAVLRYDDRGTAKSEGDFSVATSFDFASDVEAAMTYLQTRNDVVDVNKIGLVGHSEGGLIAPIVAARNKNVAFCVLLAGPGVSGKEILLTQGKKAAELEDYPASDIAISQEISAKIYDICADYKGEASKEKIAALFQELKGKMTSEKAQRELTDTALKGQLKMITSPWMRAFLGYNPQTSLKKVTCPILAVNGEKDFQVLPALNLNAIEKGLKNNSDVTIKQFKDLNHLFQTSETGALSEYAKIEETFAPVALNYVSEWINARF</sequence>
<dbReference type="Pfam" id="PF12146">
    <property type="entry name" value="Hydrolase_4"/>
    <property type="match status" value="1"/>
</dbReference>
<dbReference type="PANTHER" id="PTHR43265">
    <property type="entry name" value="ESTERASE ESTD"/>
    <property type="match status" value="1"/>
</dbReference>
<dbReference type="SUPFAM" id="SSF53474">
    <property type="entry name" value="alpha/beta-Hydrolases"/>
    <property type="match status" value="1"/>
</dbReference>
<dbReference type="EC" id="3.1.1.1" evidence="3"/>
<dbReference type="Proteomes" id="UP000464657">
    <property type="component" value="Chromosome"/>
</dbReference>
<dbReference type="InterPro" id="IPR029058">
    <property type="entry name" value="AB_hydrolase_fold"/>
</dbReference>
<dbReference type="InterPro" id="IPR022742">
    <property type="entry name" value="Hydrolase_4"/>
</dbReference>
<evidence type="ECO:0000313" key="4">
    <source>
        <dbReference type="Proteomes" id="UP000464657"/>
    </source>
</evidence>
<proteinExistence type="predicted"/>
<dbReference type="PANTHER" id="PTHR43265:SF1">
    <property type="entry name" value="ESTERASE ESTD"/>
    <property type="match status" value="1"/>
</dbReference>
<keyword evidence="3" id="KW-0378">Hydrolase</keyword>
<keyword evidence="4" id="KW-1185">Reference proteome</keyword>
<feature type="chain" id="PRO_5029538038" evidence="1">
    <location>
        <begin position="25"/>
        <end position="466"/>
    </location>
</feature>
<organism evidence="3 4">
    <name type="scientific">Kordia antarctica</name>
    <dbReference type="NCBI Taxonomy" id="1218801"/>
    <lineage>
        <taxon>Bacteria</taxon>
        <taxon>Pseudomonadati</taxon>
        <taxon>Bacteroidota</taxon>
        <taxon>Flavobacteriia</taxon>
        <taxon>Flavobacteriales</taxon>
        <taxon>Flavobacteriaceae</taxon>
        <taxon>Kordia</taxon>
    </lineage>
</organism>
<evidence type="ECO:0000313" key="3">
    <source>
        <dbReference type="EMBL" id="QHI37072.1"/>
    </source>
</evidence>
<reference evidence="3 4" key="1">
    <citation type="journal article" date="2013" name="Int. J. Syst. Evol. Microbiol.">
        <title>Kordia antarctica sp. nov., isolated from Antarctic seawater.</title>
        <authorList>
            <person name="Baek K."/>
            <person name="Choi A."/>
            <person name="Kang I."/>
            <person name="Lee K."/>
            <person name="Cho J.C."/>
        </authorList>
    </citation>
    <scope>NUCLEOTIDE SEQUENCE [LARGE SCALE GENOMIC DNA]</scope>
    <source>
        <strain evidence="3 4">IMCC3317</strain>
    </source>
</reference>
<dbReference type="Gene3D" id="3.40.50.1820">
    <property type="entry name" value="alpha/beta hydrolase"/>
    <property type="match status" value="1"/>
</dbReference>
<feature type="domain" description="Serine aminopeptidase S33" evidence="2">
    <location>
        <begin position="194"/>
        <end position="430"/>
    </location>
</feature>
<dbReference type="GO" id="GO:0106435">
    <property type="term" value="F:carboxylesterase activity"/>
    <property type="evidence" value="ECO:0007669"/>
    <property type="project" value="UniProtKB-EC"/>
</dbReference>
<gene>
    <name evidence="3" type="primary">estD</name>
    <name evidence="3" type="ORF">IMCC3317_24500</name>
</gene>
<name>A0A7L4ZKA9_9FLAO</name>
<dbReference type="RefSeq" id="WP_160129726.1">
    <property type="nucleotide sequence ID" value="NZ_CP019288.1"/>
</dbReference>
<accession>A0A7L4ZKA9</accession>
<keyword evidence="1" id="KW-0732">Signal</keyword>
<evidence type="ECO:0000259" key="2">
    <source>
        <dbReference type="Pfam" id="PF12146"/>
    </source>
</evidence>
<dbReference type="InterPro" id="IPR053145">
    <property type="entry name" value="AB_hydrolase_Est10"/>
</dbReference>
<dbReference type="EMBL" id="CP019288">
    <property type="protein sequence ID" value="QHI37072.1"/>
    <property type="molecule type" value="Genomic_DNA"/>
</dbReference>
<dbReference type="OrthoDB" id="9809549at2"/>
<dbReference type="KEGG" id="kan:IMCC3317_24500"/>
<feature type="signal peptide" evidence="1">
    <location>
        <begin position="1"/>
        <end position="24"/>
    </location>
</feature>
<evidence type="ECO:0000256" key="1">
    <source>
        <dbReference type="SAM" id="SignalP"/>
    </source>
</evidence>
<protein>
    <submittedName>
        <fullName evidence="3">Esterase EstD</fullName>
        <ecNumber evidence="3">3.1.1.1</ecNumber>
    </submittedName>
</protein>
<dbReference type="AlphaFoldDB" id="A0A7L4ZKA9"/>